<evidence type="ECO:0000256" key="1">
    <source>
        <dbReference type="ARBA" id="ARBA00004370"/>
    </source>
</evidence>
<evidence type="ECO:0000313" key="8">
    <source>
        <dbReference type="EMBL" id="BBN14560.1"/>
    </source>
</evidence>
<dbReference type="AlphaFoldDB" id="A0A176W8K9"/>
<evidence type="ECO:0000313" key="9">
    <source>
        <dbReference type="EMBL" id="OAE28745.1"/>
    </source>
</evidence>
<dbReference type="EMBL" id="LVLJ01001677">
    <property type="protein sequence ID" value="OAE28745.1"/>
    <property type="molecule type" value="Genomic_DNA"/>
</dbReference>
<evidence type="ECO:0000313" key="10">
    <source>
        <dbReference type="Proteomes" id="UP000077202"/>
    </source>
</evidence>
<dbReference type="GO" id="GO:0009706">
    <property type="term" value="C:chloroplast inner membrane"/>
    <property type="evidence" value="ECO:0007669"/>
    <property type="project" value="TreeGrafter"/>
</dbReference>
<dbReference type="Proteomes" id="UP001162541">
    <property type="component" value="Chromosome 6"/>
</dbReference>
<dbReference type="InterPro" id="IPR005349">
    <property type="entry name" value="TMEM14"/>
</dbReference>
<proteinExistence type="inferred from homology"/>
<keyword evidence="10" id="KW-1185">Reference proteome</keyword>
<reference evidence="11" key="3">
    <citation type="journal article" date="2020" name="Curr. Biol.">
        <title>Chromatin organization in early land plants reveals an ancestral association between H3K27me3, transposons, and constitutive heterochromatin.</title>
        <authorList>
            <person name="Montgomery S.A."/>
            <person name="Tanizawa Y."/>
            <person name="Galik B."/>
            <person name="Wang N."/>
            <person name="Ito T."/>
            <person name="Mochizuki T."/>
            <person name="Akimcheva S."/>
            <person name="Bowman J.L."/>
            <person name="Cognat V."/>
            <person name="Marechal-Drouard L."/>
            <person name="Ekker H."/>
            <person name="Hong S.F."/>
            <person name="Kohchi T."/>
            <person name="Lin S.S."/>
            <person name="Liu L.D."/>
            <person name="Nakamura Y."/>
            <person name="Valeeva L.R."/>
            <person name="Shakirov E.V."/>
            <person name="Shippen D.E."/>
            <person name="Wei W.L."/>
            <person name="Yagura M."/>
            <person name="Yamaoka S."/>
            <person name="Yamato K.T."/>
            <person name="Liu C."/>
            <person name="Berger F."/>
        </authorList>
    </citation>
    <scope>NUCLEOTIDE SEQUENCE [LARGE SCALE GENOMIC DNA]</scope>
    <source>
        <strain evidence="11">Tak-1</strain>
    </source>
</reference>
<comment type="subcellular location">
    <subcellularLocation>
        <location evidence="1">Membrane</location>
    </subcellularLocation>
</comment>
<dbReference type="Proteomes" id="UP000077202">
    <property type="component" value="Unassembled WGS sequence"/>
</dbReference>
<feature type="compositionally biased region" description="Basic and acidic residues" evidence="6">
    <location>
        <begin position="208"/>
        <end position="218"/>
    </location>
</feature>
<dbReference type="Pfam" id="PF03647">
    <property type="entry name" value="Tmemb_14"/>
    <property type="match status" value="1"/>
</dbReference>
<evidence type="ECO:0000256" key="5">
    <source>
        <dbReference type="ARBA" id="ARBA00023136"/>
    </source>
</evidence>
<accession>A0A176W8K9</accession>
<organism evidence="9 10">
    <name type="scientific">Marchantia polymorpha subsp. ruderalis</name>
    <dbReference type="NCBI Taxonomy" id="1480154"/>
    <lineage>
        <taxon>Eukaryota</taxon>
        <taxon>Viridiplantae</taxon>
        <taxon>Streptophyta</taxon>
        <taxon>Embryophyta</taxon>
        <taxon>Marchantiophyta</taxon>
        <taxon>Marchantiopsida</taxon>
        <taxon>Marchantiidae</taxon>
        <taxon>Marchantiales</taxon>
        <taxon>Marchantiaceae</taxon>
        <taxon>Marchantia</taxon>
    </lineage>
</organism>
<keyword evidence="3 7" id="KW-0812">Transmembrane</keyword>
<feature type="transmembrane region" description="Helical" evidence="7">
    <location>
        <begin position="238"/>
        <end position="255"/>
    </location>
</feature>
<evidence type="ECO:0000256" key="3">
    <source>
        <dbReference type="ARBA" id="ARBA00022692"/>
    </source>
</evidence>
<evidence type="ECO:0000256" key="4">
    <source>
        <dbReference type="ARBA" id="ARBA00022989"/>
    </source>
</evidence>
<evidence type="ECO:0000313" key="11">
    <source>
        <dbReference type="Proteomes" id="UP001162541"/>
    </source>
</evidence>
<name>A0A176W8K9_MARPO</name>
<dbReference type="PANTHER" id="PTHR12668:SF37">
    <property type="entry name" value="PROTEIN FATTY ACID EXPORT 2, CHLOROPLASTIC"/>
    <property type="match status" value="1"/>
</dbReference>
<dbReference type="Gene3D" id="1.10.10.1740">
    <property type="entry name" value="Transmembrane protein 14-like"/>
    <property type="match status" value="1"/>
</dbReference>
<feature type="transmembrane region" description="Helical" evidence="7">
    <location>
        <begin position="284"/>
        <end position="303"/>
    </location>
</feature>
<dbReference type="EMBL" id="AP019871">
    <property type="protein sequence ID" value="BBN14560.1"/>
    <property type="molecule type" value="Genomic_DNA"/>
</dbReference>
<evidence type="ECO:0000256" key="7">
    <source>
        <dbReference type="SAM" id="Phobius"/>
    </source>
</evidence>
<dbReference type="InterPro" id="IPR044890">
    <property type="entry name" value="TMEM14_sf"/>
</dbReference>
<evidence type="ECO:0000256" key="6">
    <source>
        <dbReference type="SAM" id="MobiDB-lite"/>
    </source>
</evidence>
<reference evidence="8" key="2">
    <citation type="journal article" date="2019" name="Curr. Biol.">
        <title>Chromatin organization in early land plants reveals an ancestral association between H3K27me3, transposons, and constitutive heterochromatin.</title>
        <authorList>
            <person name="Montgomery S.A."/>
            <person name="Tanizawa Y."/>
            <person name="Galik B."/>
            <person name="Wang N."/>
            <person name="Ito T."/>
            <person name="Mochizuki T."/>
            <person name="Akimcheva S."/>
            <person name="Bowman J."/>
            <person name="Cognat V."/>
            <person name="Drouard L."/>
            <person name="Ekker H."/>
            <person name="Houng S."/>
            <person name="Kohchi T."/>
            <person name="Lin S."/>
            <person name="Liu L.D."/>
            <person name="Nakamura Y."/>
            <person name="Valeeva L.R."/>
            <person name="Shakirov E.V."/>
            <person name="Shippen D.E."/>
            <person name="Wei W."/>
            <person name="Yagura M."/>
            <person name="Yamaoka S."/>
            <person name="Yamato K.T."/>
            <person name="Liu C."/>
            <person name="Berger F."/>
        </authorList>
    </citation>
    <scope>NUCLEOTIDE SEQUENCE [LARGE SCALE GENOMIC DNA]</scope>
    <source>
        <strain evidence="8">Tak-1</strain>
    </source>
</reference>
<feature type="region of interest" description="Disordered" evidence="6">
    <location>
        <begin position="82"/>
        <end position="114"/>
    </location>
</feature>
<gene>
    <name evidence="9" type="ORF">AXG93_1617s1300</name>
    <name evidence="8" type="ORF">Mp_6g12610</name>
</gene>
<comment type="similarity">
    <text evidence="2">Belongs to the TMEM14 family.</text>
</comment>
<feature type="transmembrane region" description="Helical" evidence="7">
    <location>
        <begin position="315"/>
        <end position="334"/>
    </location>
</feature>
<dbReference type="GO" id="GO:0015245">
    <property type="term" value="F:fatty acid transmembrane transporter activity"/>
    <property type="evidence" value="ECO:0007669"/>
    <property type="project" value="TreeGrafter"/>
</dbReference>
<protein>
    <submittedName>
        <fullName evidence="9">Uncharacterized protein</fullName>
    </submittedName>
</protein>
<keyword evidence="5 7" id="KW-0472">Membrane</keyword>
<feature type="region of interest" description="Disordered" evidence="6">
    <location>
        <begin position="185"/>
        <end position="232"/>
    </location>
</feature>
<sequence>MALGSLCLPAISLKSSRSVSGSAASEFLCGQQGLQCQLLLPGGQLQLRKAGVRRGAALVGRGKLGKIEAGYGVRDYGIPSYGTPQPPYQSSKSPEAHPVPGKGEATGSAPGTPSFWSYAAPRDYSAPGNYGAPQSYGAPSAYGPNGSAGANVAVVEVEAAEVATGLEGVVPEYQDATVNAELNEVEPELGGGDGGAGKEGGGGGGGGDRGKGDGKGDGEGEGEDEKVPESKMSMSQKLTLAYAVLVGVGGVIGFAKSGSAKSLATGGGAALALYYVYSQLPINPVFASSFGLGISAVLLGIMAPRYKKSGKFMPAGLVALFSLIMTGGYLHGIARSH</sequence>
<dbReference type="PANTHER" id="PTHR12668">
    <property type="entry name" value="TRANSMEMBRANE PROTEIN 14, 15"/>
    <property type="match status" value="1"/>
</dbReference>
<keyword evidence="4 7" id="KW-1133">Transmembrane helix</keyword>
<evidence type="ECO:0000256" key="2">
    <source>
        <dbReference type="ARBA" id="ARBA00007590"/>
    </source>
</evidence>
<feature type="compositionally biased region" description="Gly residues" evidence="6">
    <location>
        <begin position="189"/>
        <end position="207"/>
    </location>
</feature>
<reference evidence="9 10" key="1">
    <citation type="submission" date="2016-03" db="EMBL/GenBank/DDBJ databases">
        <title>Mechanisms controlling the formation of the plant cell surface in tip-growing cells are functionally conserved among land plants.</title>
        <authorList>
            <person name="Honkanen S."/>
            <person name="Jones V.A."/>
            <person name="Morieri G."/>
            <person name="Champion C."/>
            <person name="Hetherington A.J."/>
            <person name="Kelly S."/>
            <person name="Saint-Marcoux D."/>
            <person name="Proust H."/>
            <person name="Prescott H."/>
            <person name="Dolan L."/>
        </authorList>
    </citation>
    <scope>NUCLEOTIDE SEQUENCE [LARGE SCALE GENOMIC DNA]</scope>
    <source>
        <strain evidence="10">cv. Tak-1 and cv. Tak-2</strain>
        <tissue evidence="9">Whole gametophyte</tissue>
    </source>
</reference>